<organism evidence="2 3">
    <name type="scientific">Actinoplanes teichomyceticus</name>
    <dbReference type="NCBI Taxonomy" id="1867"/>
    <lineage>
        <taxon>Bacteria</taxon>
        <taxon>Bacillati</taxon>
        <taxon>Actinomycetota</taxon>
        <taxon>Actinomycetes</taxon>
        <taxon>Micromonosporales</taxon>
        <taxon>Micromonosporaceae</taxon>
        <taxon>Actinoplanes</taxon>
    </lineage>
</organism>
<evidence type="ECO:0000256" key="1">
    <source>
        <dbReference type="ARBA" id="ARBA00006547"/>
    </source>
</evidence>
<reference evidence="2 3" key="1">
    <citation type="submission" date="2019-06" db="EMBL/GenBank/DDBJ databases">
        <title>Sequencing the genomes of 1000 actinobacteria strains.</title>
        <authorList>
            <person name="Klenk H.-P."/>
        </authorList>
    </citation>
    <scope>NUCLEOTIDE SEQUENCE [LARGE SCALE GENOMIC DNA]</scope>
    <source>
        <strain evidence="2 3">DSM 43866</strain>
    </source>
</reference>
<dbReference type="RefSeq" id="WP_122979908.1">
    <property type="nucleotide sequence ID" value="NZ_BOMX01000160.1"/>
</dbReference>
<dbReference type="OrthoDB" id="7181050at2"/>
<dbReference type="Proteomes" id="UP000320239">
    <property type="component" value="Unassembled WGS sequence"/>
</dbReference>
<comment type="caution">
    <text evidence="2">The sequence shown here is derived from an EMBL/GenBank/DDBJ whole genome shotgun (WGS) entry which is preliminary data.</text>
</comment>
<dbReference type="PANTHER" id="PTHR11786:SF0">
    <property type="entry name" value="ARYLAMINE N-ACETYLTRANSFERASE 4-RELATED"/>
    <property type="match status" value="1"/>
</dbReference>
<dbReference type="Gene3D" id="2.40.128.150">
    <property type="entry name" value="Cysteine proteinases"/>
    <property type="match status" value="1"/>
</dbReference>
<dbReference type="PANTHER" id="PTHR11786">
    <property type="entry name" value="N-HYDROXYARYLAMINE O-ACETYLTRANSFERASE"/>
    <property type="match status" value="1"/>
</dbReference>
<dbReference type="InterPro" id="IPR001447">
    <property type="entry name" value="Arylamine_N-AcTrfase"/>
</dbReference>
<sequence length="276" mass="31035">MRLDHAVVSRYLARLGLRESPARTPAGLALLHERHVQRISYENIDIQLGRPTTVRPEENAVRTAGGRGGYCFHLNGSFAALLATLGFPVVLHRGQVKKEPDPPYGVAVANHLTLTVELGGTGWLVDVGLGDGLLRPVPLRPGVVHQPPLTFRLSRTGRTWRFVHDPRGSFTVMDWTEEPAEPGDFAGRHRFLSTDPESTFVRRFLAMNRDRDRVHTLVDRKLARIDADGQVEQQLDSFDEWRDVLADTFRLRLDAVDLHRLWRRLHQTAKSGAEGG</sequence>
<name>A0A561WBL6_ACTTI</name>
<evidence type="ECO:0000313" key="2">
    <source>
        <dbReference type="EMBL" id="TWG21262.1"/>
    </source>
</evidence>
<keyword evidence="2" id="KW-0808">Transferase</keyword>
<gene>
    <name evidence="2" type="ORF">FHX34_103800</name>
</gene>
<evidence type="ECO:0000313" key="3">
    <source>
        <dbReference type="Proteomes" id="UP000320239"/>
    </source>
</evidence>
<dbReference type="GO" id="GO:0016407">
    <property type="term" value="F:acetyltransferase activity"/>
    <property type="evidence" value="ECO:0007669"/>
    <property type="project" value="InterPro"/>
</dbReference>
<accession>A0A561WBL6</accession>
<protein>
    <submittedName>
        <fullName evidence="2">Arylamine N-acetyltransferase</fullName>
    </submittedName>
</protein>
<dbReference type="SUPFAM" id="SSF54001">
    <property type="entry name" value="Cysteine proteinases"/>
    <property type="match status" value="1"/>
</dbReference>
<dbReference type="Gene3D" id="3.30.2140.10">
    <property type="entry name" value="Arylamine N-acetyltransferase"/>
    <property type="match status" value="1"/>
</dbReference>
<dbReference type="EMBL" id="VIWY01000003">
    <property type="protein sequence ID" value="TWG21262.1"/>
    <property type="molecule type" value="Genomic_DNA"/>
</dbReference>
<dbReference type="InterPro" id="IPR038765">
    <property type="entry name" value="Papain-like_cys_pep_sf"/>
</dbReference>
<keyword evidence="3" id="KW-1185">Reference proteome</keyword>
<dbReference type="Pfam" id="PF00797">
    <property type="entry name" value="Acetyltransf_2"/>
    <property type="match status" value="1"/>
</dbReference>
<dbReference type="AlphaFoldDB" id="A0A561WBL6"/>
<proteinExistence type="inferred from homology"/>
<comment type="similarity">
    <text evidence="1">Belongs to the arylamine N-acetyltransferase family.</text>
</comment>